<dbReference type="Proteomes" id="UP001501725">
    <property type="component" value="Unassembled WGS sequence"/>
</dbReference>
<protein>
    <submittedName>
        <fullName evidence="1">Uncharacterized protein</fullName>
    </submittedName>
</protein>
<reference evidence="2" key="1">
    <citation type="journal article" date="2019" name="Int. J. Syst. Evol. Microbiol.">
        <title>The Global Catalogue of Microorganisms (GCM) 10K type strain sequencing project: providing services to taxonomists for standard genome sequencing and annotation.</title>
        <authorList>
            <consortium name="The Broad Institute Genomics Platform"/>
            <consortium name="The Broad Institute Genome Sequencing Center for Infectious Disease"/>
            <person name="Wu L."/>
            <person name="Ma J."/>
        </authorList>
    </citation>
    <scope>NUCLEOTIDE SEQUENCE [LARGE SCALE GENOMIC DNA]</scope>
    <source>
        <strain evidence="2">JCM 17919</strain>
    </source>
</reference>
<dbReference type="EMBL" id="BAABGY010000014">
    <property type="protein sequence ID" value="GAA4340847.1"/>
    <property type="molecule type" value="Genomic_DNA"/>
</dbReference>
<accession>A0ABP8HLL6</accession>
<comment type="caution">
    <text evidence="1">The sequence shown here is derived from an EMBL/GenBank/DDBJ whole genome shotgun (WGS) entry which is preliminary data.</text>
</comment>
<keyword evidence="2" id="KW-1185">Reference proteome</keyword>
<proteinExistence type="predicted"/>
<evidence type="ECO:0000313" key="1">
    <source>
        <dbReference type="EMBL" id="GAA4340847.1"/>
    </source>
</evidence>
<name>A0ABP8HLL6_9BACT</name>
<organism evidence="1 2">
    <name type="scientific">Flaviaesturariibacter amylovorans</name>
    <dbReference type="NCBI Taxonomy" id="1084520"/>
    <lineage>
        <taxon>Bacteria</taxon>
        <taxon>Pseudomonadati</taxon>
        <taxon>Bacteroidota</taxon>
        <taxon>Chitinophagia</taxon>
        <taxon>Chitinophagales</taxon>
        <taxon>Chitinophagaceae</taxon>
        <taxon>Flaviaestuariibacter</taxon>
    </lineage>
</organism>
<sequence>MVAAFEVEKSTSIYSGILRLADLSYSIANGDEVFYLIVPDKREKDVVAQLMRPAIRNNRISIKYILFSDLRKHFDALCTFGDNQRIMEKIAKDAADPVPRV</sequence>
<evidence type="ECO:0000313" key="2">
    <source>
        <dbReference type="Proteomes" id="UP001501725"/>
    </source>
</evidence>
<gene>
    <name evidence="1" type="ORF">GCM10023184_38840</name>
</gene>